<dbReference type="Pfam" id="PF08398">
    <property type="entry name" value="Phospholip_A2_4"/>
    <property type="match status" value="1"/>
</dbReference>
<accession>A0A7M4BC41</accession>
<sequence>MAETVFSRIREGLRLRRPIGYQELVELTEQGSRVGFARVGDSLYLAGDSAAVSEFADPSTFESFSEIYNTIQSGTIEASEISELAFDAVEINTTVGEATPLLATAGTAAVATSSTPYIISGVALAGAATAGIVVGAVSNSDDDTPIVTLPDHKFLGPGNTLNDNTPVDEDDHIALDHDRKYSEAKTTDDVHAADDEAIHDFITDVLVNKNPHSVLGALGIGIKRTAETAIGVQYPANLPSSSSGNGSCSS</sequence>
<dbReference type="GO" id="GO:0005198">
    <property type="term" value="F:structural molecule activity"/>
    <property type="evidence" value="ECO:0007669"/>
    <property type="project" value="InterPro"/>
</dbReference>
<feature type="domain" description="Phospholipase A2-like" evidence="1">
    <location>
        <begin position="147"/>
        <end position="197"/>
    </location>
</feature>
<dbReference type="InterPro" id="IPR013607">
    <property type="entry name" value="Phospholipase_A2-like"/>
</dbReference>
<proteinExistence type="predicted"/>
<protein>
    <submittedName>
        <fullName evidence="2">ORF1</fullName>
    </submittedName>
</protein>
<name>A0A7M4BC41_9VIRU</name>
<organism evidence="2">
    <name type="scientific">uncultured densovirus</name>
    <dbReference type="NCBI Taxonomy" id="748192"/>
    <lineage>
        <taxon>Viruses</taxon>
        <taxon>Monodnaviria</taxon>
        <taxon>Shotokuvirae</taxon>
        <taxon>Cossaviricota</taxon>
        <taxon>Quintoviricetes</taxon>
        <taxon>Piccovirales</taxon>
        <taxon>Parvoviridae</taxon>
        <taxon>Densovirinae</taxon>
        <taxon>environmental samples</taxon>
    </lineage>
</organism>
<evidence type="ECO:0000313" key="2">
    <source>
        <dbReference type="EMBL" id="QOD39458.1"/>
    </source>
</evidence>
<dbReference type="EMBL" id="MT733015">
    <property type="protein sequence ID" value="QOD39458.1"/>
    <property type="molecule type" value="Genomic_DNA"/>
</dbReference>
<gene>
    <name evidence="2" type="primary">ORF2</name>
</gene>
<reference evidence="2" key="1">
    <citation type="submission" date="2020-07" db="EMBL/GenBank/DDBJ databases">
        <title>Diversity of sea star-associated densoviruses and transcribed endogenized viral elements of densovirus origin.</title>
        <authorList>
            <person name="Jackson E.W."/>
            <person name="Hewson I."/>
        </authorList>
    </citation>
    <scope>NUCLEOTIDE SEQUENCE</scope>
</reference>
<evidence type="ECO:0000259" key="1">
    <source>
        <dbReference type="Pfam" id="PF08398"/>
    </source>
</evidence>